<comment type="caution">
    <text evidence="1">The sequence shown here is derived from an EMBL/GenBank/DDBJ whole genome shotgun (WGS) entry which is preliminary data.</text>
</comment>
<organism evidence="1 2">
    <name type="scientific">Caerostris extrusa</name>
    <name type="common">Bark spider</name>
    <name type="synonym">Caerostris bankana</name>
    <dbReference type="NCBI Taxonomy" id="172846"/>
    <lineage>
        <taxon>Eukaryota</taxon>
        <taxon>Metazoa</taxon>
        <taxon>Ecdysozoa</taxon>
        <taxon>Arthropoda</taxon>
        <taxon>Chelicerata</taxon>
        <taxon>Arachnida</taxon>
        <taxon>Araneae</taxon>
        <taxon>Araneomorphae</taxon>
        <taxon>Entelegynae</taxon>
        <taxon>Araneoidea</taxon>
        <taxon>Araneidae</taxon>
        <taxon>Caerostris</taxon>
    </lineage>
</organism>
<keyword evidence="2" id="KW-1185">Reference proteome</keyword>
<reference evidence="1 2" key="1">
    <citation type="submission" date="2021-06" db="EMBL/GenBank/DDBJ databases">
        <title>Caerostris extrusa draft genome.</title>
        <authorList>
            <person name="Kono N."/>
            <person name="Arakawa K."/>
        </authorList>
    </citation>
    <scope>NUCLEOTIDE SEQUENCE [LARGE SCALE GENOMIC DNA]</scope>
</reference>
<gene>
    <name evidence="1" type="ORF">CEXT_533721</name>
</gene>
<evidence type="ECO:0000313" key="2">
    <source>
        <dbReference type="Proteomes" id="UP001054945"/>
    </source>
</evidence>
<dbReference type="AlphaFoldDB" id="A0AAV4PS87"/>
<sequence length="95" mass="11009">MAISQNRADYQCLNQALIRLRLFCLSLKQVKISEIKEEHPGIRCNRISLALLRCEQQSVTVLADLWPPTLSERRLCKIFRRCLLQGSEQVVGWVL</sequence>
<name>A0AAV4PS87_CAEEX</name>
<protein>
    <submittedName>
        <fullName evidence="1">Uncharacterized protein</fullName>
    </submittedName>
</protein>
<dbReference type="Proteomes" id="UP001054945">
    <property type="component" value="Unassembled WGS sequence"/>
</dbReference>
<accession>A0AAV4PS87</accession>
<dbReference type="EMBL" id="BPLR01004852">
    <property type="protein sequence ID" value="GIX98052.1"/>
    <property type="molecule type" value="Genomic_DNA"/>
</dbReference>
<evidence type="ECO:0000313" key="1">
    <source>
        <dbReference type="EMBL" id="GIX98052.1"/>
    </source>
</evidence>
<proteinExistence type="predicted"/>